<keyword evidence="2" id="KW-1185">Reference proteome</keyword>
<dbReference type="Proteomes" id="UP000680206">
    <property type="component" value="Unassembled WGS sequence"/>
</dbReference>
<comment type="caution">
    <text evidence="1">The sequence shown here is derived from an EMBL/GenBank/DDBJ whole genome shotgun (WGS) entry which is preliminary data.</text>
</comment>
<protein>
    <submittedName>
        <fullName evidence="1">Uncharacterized protein</fullName>
    </submittedName>
</protein>
<proteinExistence type="predicted"/>
<sequence length="124" mass="13195">MSAVKRTATDTMVAEAERLASRGDVIARLVKGHREHLDLASAGLVAEHLCECLDGVCAALVSLQARVQEITDREGIERMGRSTMALMEGAALSLDLGCDGLTVALHVLRTGRANLLKVENGDDL</sequence>
<accession>A0ABS3RTB1</accession>
<dbReference type="EMBL" id="JAGEPF010000010">
    <property type="protein sequence ID" value="MBO2459250.1"/>
    <property type="molecule type" value="Genomic_DNA"/>
</dbReference>
<name>A0ABS3RTB1_9ACTN</name>
<dbReference type="RefSeq" id="WP_208241756.1">
    <property type="nucleotide sequence ID" value="NZ_JAGEPF010000010.1"/>
</dbReference>
<organism evidence="1 2">
    <name type="scientific">Actinomadura violacea</name>
    <dbReference type="NCBI Taxonomy" id="2819934"/>
    <lineage>
        <taxon>Bacteria</taxon>
        <taxon>Bacillati</taxon>
        <taxon>Actinomycetota</taxon>
        <taxon>Actinomycetes</taxon>
        <taxon>Streptosporangiales</taxon>
        <taxon>Thermomonosporaceae</taxon>
        <taxon>Actinomadura</taxon>
    </lineage>
</organism>
<evidence type="ECO:0000313" key="2">
    <source>
        <dbReference type="Proteomes" id="UP000680206"/>
    </source>
</evidence>
<evidence type="ECO:0000313" key="1">
    <source>
        <dbReference type="EMBL" id="MBO2459250.1"/>
    </source>
</evidence>
<reference evidence="1 2" key="1">
    <citation type="submission" date="2021-03" db="EMBL/GenBank/DDBJ databases">
        <title>Actinomadura violae sp. nov., isolated from lichen in Thailand.</title>
        <authorList>
            <person name="Kanchanasin P."/>
            <person name="Saeng-In P."/>
            <person name="Phongsopitanun W."/>
            <person name="Yuki M."/>
            <person name="Kudo T."/>
            <person name="Ohkuma M."/>
            <person name="Tanasupawat S."/>
        </authorList>
    </citation>
    <scope>NUCLEOTIDE SEQUENCE [LARGE SCALE GENOMIC DNA]</scope>
    <source>
        <strain evidence="1 2">LCR2-06</strain>
    </source>
</reference>
<gene>
    <name evidence="1" type="ORF">J4709_16855</name>
</gene>